<evidence type="ECO:0000256" key="16">
    <source>
        <dbReference type="ARBA" id="ARBA00040403"/>
    </source>
</evidence>
<keyword evidence="10 20" id="KW-1133">Transmembrane helix</keyword>
<comment type="similarity">
    <text evidence="3">Belongs to the peptidase S10 family.</text>
</comment>
<comment type="subcellular location">
    <subcellularLocation>
        <location evidence="2">Golgi apparatus</location>
        <location evidence="2">trans-Golgi network membrane</location>
        <topology evidence="2">Single-pass type I membrane protein</topology>
    </subcellularLocation>
</comment>
<evidence type="ECO:0000256" key="5">
    <source>
        <dbReference type="ARBA" id="ARBA00022670"/>
    </source>
</evidence>
<feature type="signal peptide" evidence="21">
    <location>
        <begin position="1"/>
        <end position="22"/>
    </location>
</feature>
<evidence type="ECO:0000256" key="10">
    <source>
        <dbReference type="ARBA" id="ARBA00022989"/>
    </source>
</evidence>
<feature type="region of interest" description="Disordered" evidence="19">
    <location>
        <begin position="550"/>
        <end position="580"/>
    </location>
</feature>
<keyword evidence="11" id="KW-0333">Golgi apparatus</keyword>
<comment type="function">
    <text evidence="14">Protease with a carboxypeptidase B-like function involved in the C-terminal processing of the lysine and arginine residues from protein precursors. Promotes cell fusion and is involved in the programmed cell death.</text>
</comment>
<dbReference type="GO" id="GO:0006915">
    <property type="term" value="P:apoptotic process"/>
    <property type="evidence" value="ECO:0007669"/>
    <property type="project" value="UniProtKB-KW"/>
</dbReference>
<dbReference type="Pfam" id="PF00450">
    <property type="entry name" value="Peptidase_S10"/>
    <property type="match status" value="1"/>
</dbReference>
<keyword evidence="8 21" id="KW-0732">Signal</keyword>
<evidence type="ECO:0000256" key="2">
    <source>
        <dbReference type="ARBA" id="ARBA00004393"/>
    </source>
</evidence>
<feature type="compositionally biased region" description="Basic and acidic residues" evidence="19">
    <location>
        <begin position="569"/>
        <end position="580"/>
    </location>
</feature>
<evidence type="ECO:0000256" key="19">
    <source>
        <dbReference type="SAM" id="MobiDB-lite"/>
    </source>
</evidence>
<dbReference type="PRINTS" id="PR00724">
    <property type="entry name" value="CRBOXYPTASEC"/>
</dbReference>
<keyword evidence="5" id="KW-0645">Protease</keyword>
<evidence type="ECO:0000313" key="22">
    <source>
        <dbReference type="EMBL" id="EXX61106.1"/>
    </source>
</evidence>
<dbReference type="AlphaFoldDB" id="A0A015KMZ8"/>
<dbReference type="InterPro" id="IPR033124">
    <property type="entry name" value="Ser_caboxypep_his_AS"/>
</dbReference>
<evidence type="ECO:0000256" key="18">
    <source>
        <dbReference type="ARBA" id="ARBA00042717"/>
    </source>
</evidence>
<keyword evidence="23" id="KW-1185">Reference proteome</keyword>
<dbReference type="MEROPS" id="S10.007"/>
<keyword evidence="7" id="KW-0053">Apoptosis</keyword>
<dbReference type="OrthoDB" id="443318at2759"/>
<evidence type="ECO:0000256" key="7">
    <source>
        <dbReference type="ARBA" id="ARBA00022703"/>
    </source>
</evidence>
<dbReference type="GO" id="GO:0006508">
    <property type="term" value="P:proteolysis"/>
    <property type="evidence" value="ECO:0007669"/>
    <property type="project" value="UniProtKB-KW"/>
</dbReference>
<organism evidence="22 23">
    <name type="scientific">Rhizophagus irregularis (strain DAOM 197198w)</name>
    <name type="common">Glomus intraradices</name>
    <dbReference type="NCBI Taxonomy" id="1432141"/>
    <lineage>
        <taxon>Eukaryota</taxon>
        <taxon>Fungi</taxon>
        <taxon>Fungi incertae sedis</taxon>
        <taxon>Mucoromycota</taxon>
        <taxon>Glomeromycotina</taxon>
        <taxon>Glomeromycetes</taxon>
        <taxon>Glomerales</taxon>
        <taxon>Glomeraceae</taxon>
        <taxon>Rhizophagus</taxon>
    </lineage>
</organism>
<proteinExistence type="inferred from homology"/>
<keyword evidence="12 20" id="KW-0472">Membrane</keyword>
<reference evidence="22 23" key="1">
    <citation type="submission" date="2014-02" db="EMBL/GenBank/DDBJ databases">
        <title>Single nucleus genome sequencing reveals high similarity among nuclei of an endomycorrhizal fungus.</title>
        <authorList>
            <person name="Lin K."/>
            <person name="Geurts R."/>
            <person name="Zhang Z."/>
            <person name="Limpens E."/>
            <person name="Saunders D.G."/>
            <person name="Mu D."/>
            <person name="Pang E."/>
            <person name="Cao H."/>
            <person name="Cha H."/>
            <person name="Lin T."/>
            <person name="Zhou Q."/>
            <person name="Shang Y."/>
            <person name="Li Y."/>
            <person name="Ivanov S."/>
            <person name="Sharma T."/>
            <person name="Velzen R.V."/>
            <person name="Ruijter N.D."/>
            <person name="Aanen D.K."/>
            <person name="Win J."/>
            <person name="Kamoun S."/>
            <person name="Bisseling T."/>
            <person name="Huang S."/>
        </authorList>
    </citation>
    <scope>NUCLEOTIDE SEQUENCE [LARGE SCALE GENOMIC DNA]</scope>
    <source>
        <strain evidence="23">DAOM197198w</strain>
    </source>
</reference>
<evidence type="ECO:0000256" key="3">
    <source>
        <dbReference type="ARBA" id="ARBA00009431"/>
    </source>
</evidence>
<accession>A0A015KMZ8</accession>
<evidence type="ECO:0000256" key="20">
    <source>
        <dbReference type="SAM" id="Phobius"/>
    </source>
</evidence>
<dbReference type="GO" id="GO:0005802">
    <property type="term" value="C:trans-Golgi network"/>
    <property type="evidence" value="ECO:0007669"/>
    <property type="project" value="TreeGrafter"/>
</dbReference>
<dbReference type="HOGENOM" id="CLU_008523_11_0_1"/>
<protein>
    <recommendedName>
        <fullName evidence="17">Pheromone-processing carboxypeptidase KEX1</fullName>
        <ecNumber evidence="15">3.4.16.6</ecNumber>
    </recommendedName>
    <alternativeName>
        <fullName evidence="18">Carboxypeptidase D</fullName>
    </alternativeName>
    <alternativeName>
        <fullName evidence="16">Pheromone-processing carboxypeptidase kex1</fullName>
    </alternativeName>
</protein>
<evidence type="ECO:0000256" key="21">
    <source>
        <dbReference type="SAM" id="SignalP"/>
    </source>
</evidence>
<dbReference type="STRING" id="1432141.A0A015KMZ8"/>
<comment type="catalytic activity">
    <reaction evidence="1">
        <text>Preferential release of a C-terminal arginine or lysine residue.</text>
        <dbReference type="EC" id="3.4.16.6"/>
    </reaction>
</comment>
<dbReference type="EC" id="3.4.16.6" evidence="15"/>
<evidence type="ECO:0000256" key="6">
    <source>
        <dbReference type="ARBA" id="ARBA00022692"/>
    </source>
</evidence>
<feature type="chain" id="PRO_5001474778" description="Pheromone-processing carboxypeptidase KEX1" evidence="21">
    <location>
        <begin position="23"/>
        <end position="580"/>
    </location>
</feature>
<dbReference type="FunFam" id="3.40.50.1820:FF:000121">
    <property type="entry name" value="Carboxypeptidase D"/>
    <property type="match status" value="1"/>
</dbReference>
<keyword evidence="6 20" id="KW-0812">Transmembrane</keyword>
<evidence type="ECO:0000313" key="23">
    <source>
        <dbReference type="Proteomes" id="UP000022910"/>
    </source>
</evidence>
<dbReference type="InterPro" id="IPR029058">
    <property type="entry name" value="AB_hydrolase_fold"/>
</dbReference>
<dbReference type="SUPFAM" id="SSF53474">
    <property type="entry name" value="alpha/beta-Hydrolases"/>
    <property type="match status" value="1"/>
</dbReference>
<dbReference type="Gene3D" id="3.40.50.1820">
    <property type="entry name" value="alpha/beta hydrolase"/>
    <property type="match status" value="1"/>
</dbReference>
<evidence type="ECO:0000256" key="13">
    <source>
        <dbReference type="ARBA" id="ARBA00023180"/>
    </source>
</evidence>
<dbReference type="EMBL" id="JEMT01025808">
    <property type="protein sequence ID" value="EXX61106.1"/>
    <property type="molecule type" value="Genomic_DNA"/>
</dbReference>
<evidence type="ECO:0000256" key="14">
    <source>
        <dbReference type="ARBA" id="ARBA00037042"/>
    </source>
</evidence>
<dbReference type="PANTHER" id="PTHR11802:SF190">
    <property type="entry name" value="PHEROMONE-PROCESSING CARBOXYPEPTIDASE KEX1"/>
    <property type="match status" value="1"/>
</dbReference>
<evidence type="ECO:0000256" key="1">
    <source>
        <dbReference type="ARBA" id="ARBA00001003"/>
    </source>
</evidence>
<keyword evidence="9" id="KW-0378">Hydrolase</keyword>
<evidence type="ECO:0000256" key="15">
    <source>
        <dbReference type="ARBA" id="ARBA00038895"/>
    </source>
</evidence>
<comment type="caution">
    <text evidence="22">The sequence shown here is derived from an EMBL/GenBank/DDBJ whole genome shotgun (WGS) entry which is preliminary data.</text>
</comment>
<name>A0A015KMZ8_RHIIW</name>
<dbReference type="OMA" id="PLMFAGQ"/>
<keyword evidence="13" id="KW-0325">Glycoprotein</keyword>
<evidence type="ECO:0000256" key="8">
    <source>
        <dbReference type="ARBA" id="ARBA00022729"/>
    </source>
</evidence>
<gene>
    <name evidence="22" type="ORF">RirG_174010</name>
</gene>
<evidence type="ECO:0000256" key="9">
    <source>
        <dbReference type="ARBA" id="ARBA00022801"/>
    </source>
</evidence>
<dbReference type="GO" id="GO:0004185">
    <property type="term" value="F:serine-type carboxypeptidase activity"/>
    <property type="evidence" value="ECO:0007669"/>
    <property type="project" value="UniProtKB-EC"/>
</dbReference>
<sequence>MKYNLKSLVLTIGLAIFAVIKASETAEVENAADYFVRTLPGLPDSSYLKSHAGHVLIDEQSESYIFFWLMHNLHIADNAKLIIWLNGGPGCSSMDGVFLETGPFRVNKDQTLRPFYGSWNEYANVLYVDQPVGTGFSFTNQDFYVRNATQVPQQFLLFLDKFFEIFPEYSQDDIYLAGESFAGVYIPYIADGILKRNIESNTKYNLRGLVIGNGWVDPSTQYPSYYDFAIANNLLDGDYKNLAELQLKECNEALKKTVAIKIDACEQILNTILENSRKRIGKVDTCINQYDIRDHSDSYPSCGLKWPYELDTVYDYLRRPDVVKDLHATKKKELWVECDNTVNVRFNGDQSPPSITLFPEILKQIKILLFSGDQDIICNYMGTESMIKNLEWNGYKGFQNNTKLLWYVNDTLAGHIVAERNLTYVKIFNASHMVPYDVPLATMDMMYRFMGLDHHIVNKFPSKVESEEFDDDNNSNSEHKDNNEIWNHYYDAGTTTLIIVIFGVLGLAAFIFRGKIMGKIRRNTKQGMRVNTEETNEMDNFGIETQLSGDLDHFGDSDADDDDTQKLNNHQEKYHDEEKR</sequence>
<evidence type="ECO:0000256" key="12">
    <source>
        <dbReference type="ARBA" id="ARBA00023136"/>
    </source>
</evidence>
<evidence type="ECO:0000256" key="17">
    <source>
        <dbReference type="ARBA" id="ARBA00040628"/>
    </source>
</evidence>
<keyword evidence="4" id="KW-0121">Carboxypeptidase</keyword>
<dbReference type="InterPro" id="IPR001563">
    <property type="entry name" value="Peptidase_S10"/>
</dbReference>
<evidence type="ECO:0000256" key="4">
    <source>
        <dbReference type="ARBA" id="ARBA00022645"/>
    </source>
</evidence>
<feature type="transmembrane region" description="Helical" evidence="20">
    <location>
        <begin position="489"/>
        <end position="512"/>
    </location>
</feature>
<evidence type="ECO:0000256" key="11">
    <source>
        <dbReference type="ARBA" id="ARBA00023034"/>
    </source>
</evidence>
<dbReference type="SMR" id="A0A015KMZ8"/>
<dbReference type="PANTHER" id="PTHR11802">
    <property type="entry name" value="SERINE PROTEASE FAMILY S10 SERINE CARBOXYPEPTIDASE"/>
    <property type="match status" value="1"/>
</dbReference>
<dbReference type="Proteomes" id="UP000022910">
    <property type="component" value="Unassembled WGS sequence"/>
</dbReference>
<dbReference type="PROSITE" id="PS00560">
    <property type="entry name" value="CARBOXYPEPT_SER_HIS"/>
    <property type="match status" value="1"/>
</dbReference>